<feature type="coiled-coil region" evidence="1">
    <location>
        <begin position="38"/>
        <end position="98"/>
    </location>
</feature>
<feature type="region of interest" description="Disordered" evidence="2">
    <location>
        <begin position="407"/>
        <end position="429"/>
    </location>
</feature>
<dbReference type="EMBL" id="CAJPIZ010009050">
    <property type="protein sequence ID" value="CAG2111569.1"/>
    <property type="molecule type" value="Genomic_DNA"/>
</dbReference>
<sequence length="513" mass="59324">MGCGSSSTAIHHKNESHARNRHNGRGTGNHNRKPIEINEEALNEYLQLEYAINDFEKKHVLENYQIKSEQLEQLDEAVKQLERDKKLYGQQSNEIQNQMGIIDLKSIKEYVLQKTQSDDSLTPDEEKLIDSLNRLEVAEKELETTSQQQNNIKLEVQQSVIEGEKLQLYYAKRDELLDAIFEGQYASDTENQLEKELDWLLEQKHHVDQAHFRWKQAKTLVKQANGQLGRGLQKWKELLEIPVQESEQRYECVADARDNLVAASQNIAGAQRYLPNISLPYCAPDEVETLNKAISYIFTDMQTPERHKHALNCYQTTYKRAGALRQWLEQVLNSTIAKDLHELTEECKARASELRAERTRLIRKRIKEMTGNDVDYHEETPLEFRDSGVDSELDDSAAADEQIAQIFESGNSERKGGAKSLTPDPTRMPLIMPTPLPTADLAPIPSDGEIFGKIEQIRSQHRREIQEFQKAQRLNQVRMSQGLKQKLHQRKSRRSRMELHRRELEALRESPIN</sequence>
<reference evidence="3" key="1">
    <citation type="submission" date="2020-11" db="EMBL/GenBank/DDBJ databases">
        <authorList>
            <person name="Tran Van P."/>
        </authorList>
    </citation>
    <scope>NUCLEOTIDE SEQUENCE</scope>
</reference>
<feature type="compositionally biased region" description="Basic and acidic residues" evidence="2">
    <location>
        <begin position="495"/>
        <end position="513"/>
    </location>
</feature>
<dbReference type="PANTHER" id="PTHR21974">
    <property type="entry name" value="RE15880P"/>
    <property type="match status" value="1"/>
</dbReference>
<evidence type="ECO:0000256" key="2">
    <source>
        <dbReference type="SAM" id="MobiDB-lite"/>
    </source>
</evidence>
<accession>A0A7R9Q3R7</accession>
<proteinExistence type="predicted"/>
<feature type="region of interest" description="Disordered" evidence="2">
    <location>
        <begin position="480"/>
        <end position="513"/>
    </location>
</feature>
<evidence type="ECO:0000256" key="1">
    <source>
        <dbReference type="SAM" id="Coils"/>
    </source>
</evidence>
<name>A0A7R9Q3R7_9ACAR</name>
<evidence type="ECO:0000313" key="3">
    <source>
        <dbReference type="EMBL" id="CAD7631139.1"/>
    </source>
</evidence>
<dbReference type="EMBL" id="OC863625">
    <property type="protein sequence ID" value="CAD7631139.1"/>
    <property type="molecule type" value="Genomic_DNA"/>
</dbReference>
<feature type="region of interest" description="Disordered" evidence="2">
    <location>
        <begin position="1"/>
        <end position="34"/>
    </location>
</feature>
<keyword evidence="1" id="KW-0175">Coiled coil</keyword>
<feature type="compositionally biased region" description="Basic residues" evidence="2">
    <location>
        <begin position="485"/>
        <end position="494"/>
    </location>
</feature>
<protein>
    <submittedName>
        <fullName evidence="3">Uncharacterized protein</fullName>
    </submittedName>
</protein>
<gene>
    <name evidence="3" type="ORF">OSB1V03_LOCUS11548</name>
</gene>
<dbReference type="AlphaFoldDB" id="A0A7R9Q3R7"/>
<dbReference type="Proteomes" id="UP000759131">
    <property type="component" value="Unassembled WGS sequence"/>
</dbReference>
<dbReference type="OrthoDB" id="6432391at2759"/>
<dbReference type="GO" id="GO:0005929">
    <property type="term" value="C:cilium"/>
    <property type="evidence" value="ECO:0007669"/>
    <property type="project" value="TreeGrafter"/>
</dbReference>
<dbReference type="PANTHER" id="PTHR21974:SF2">
    <property type="entry name" value="RE15880P"/>
    <property type="match status" value="1"/>
</dbReference>
<evidence type="ECO:0000313" key="4">
    <source>
        <dbReference type="Proteomes" id="UP000759131"/>
    </source>
</evidence>
<organism evidence="3">
    <name type="scientific">Medioppia subpectinata</name>
    <dbReference type="NCBI Taxonomy" id="1979941"/>
    <lineage>
        <taxon>Eukaryota</taxon>
        <taxon>Metazoa</taxon>
        <taxon>Ecdysozoa</taxon>
        <taxon>Arthropoda</taxon>
        <taxon>Chelicerata</taxon>
        <taxon>Arachnida</taxon>
        <taxon>Acari</taxon>
        <taxon>Acariformes</taxon>
        <taxon>Sarcoptiformes</taxon>
        <taxon>Oribatida</taxon>
        <taxon>Brachypylina</taxon>
        <taxon>Oppioidea</taxon>
        <taxon>Oppiidae</taxon>
        <taxon>Medioppia</taxon>
    </lineage>
</organism>
<keyword evidence="4" id="KW-1185">Reference proteome</keyword>
<feature type="coiled-coil region" evidence="1">
    <location>
        <begin position="128"/>
        <end position="155"/>
    </location>
</feature>